<feature type="domain" description="STPR" evidence="3">
    <location>
        <begin position="662"/>
        <end position="734"/>
    </location>
</feature>
<accession>A0AAV4WSL7</accession>
<keyword evidence="1" id="KW-0175">Coiled coil</keyword>
<protein>
    <recommendedName>
        <fullName evidence="3">STPR domain-containing protein</fullName>
    </recommendedName>
</protein>
<comment type="caution">
    <text evidence="4">The sequence shown here is derived from an EMBL/GenBank/DDBJ whole genome shotgun (WGS) entry which is preliminary data.</text>
</comment>
<dbReference type="AlphaFoldDB" id="A0AAV4WSL7"/>
<sequence>MDKSKSRVEYCYLRSTIQTEEEADNFVNLFSGKTNTNWIPHDLHQRPKQIHEKYIFYKTWLCYRTWQKKEKFAFRDDHCKAKITIFLKKPDVSRNDEYMHYEPSRPCVIEIYGEHSHDLTCHDVLPMKGMTEEVKKLFFKYFDNGLSASSAKKKYELNHKQKTSNNKNSSKSKPSFSPTIRQTQHLYNHWKDLKNSTKTTENGTNGQIKPVSFKDFLNAVPKREIMHSVNTFPEETEDNTSQNIQLPLMFISIGIVGVVPTDTAPLLYKLKHGVGGEFLSELVSPRIYSIRIDSTTPLIIQDPAENSQTSSEYITSDILNIPILNVKTEPMDIDEENAASSSVETISLNTGDPDPVCSNTVDAISSNNLDVQSSQMPFIVDAFSCEGSSKDNDVKPNISEYSSQESIEDDTKPNIRTGNGFFPLVFRLAGSIAESSNSRSLIYTLKQGANGLLVTKNSMPQIFSVQMNSATDVTFKFKDSSILKAQGSLKFHMKITPDLGKSKDNFNAPITPVILHVSSMNNCFPAVNNNFPPTNKSAIAELTGPYTVLYGRKKLNENNQLNKQTGLTVSTLASQTDNAKGKRKEAATQRKRRLEKGKRKETAPQRKLRLEKGIETATQRSIRLEKEKQKRQEKLATETEEEKRLRLDKRHLRLQDESQEMRKARLLADRQRHALRITNETQARRELRLQDLRRRQALRIASETKEQRETRLEDLRRRRALRIANETPEQREARLLADRQRHALSTTNGSQEQRELRLQDLRPRQAPRIANETQEQRETGLLADRQRPALSLTNVTQEQLELRLQDLPRRQELIIANETQEQRETLLADHQILALSITNETQEQHVLRLQDLRLRQALSITNETREQRELRLQDLRRRQALRIANETQELRQTGLLADHQIHALSLTNETQDPNVQSFNRPRYKTYNRKIHALSITNETQEQRELRLQALKIANETQEQRETGLLADPLKYALAIIE</sequence>
<feature type="compositionally biased region" description="Polar residues" evidence="2">
    <location>
        <begin position="566"/>
        <end position="578"/>
    </location>
</feature>
<feature type="region of interest" description="Disordered" evidence="2">
    <location>
        <begin position="158"/>
        <end position="179"/>
    </location>
</feature>
<evidence type="ECO:0000259" key="3">
    <source>
        <dbReference type="Pfam" id="PF21107"/>
    </source>
</evidence>
<feature type="compositionally biased region" description="Low complexity" evidence="2">
    <location>
        <begin position="163"/>
        <end position="177"/>
    </location>
</feature>
<name>A0AAV4WSL7_9ARAC</name>
<dbReference type="Proteomes" id="UP001054837">
    <property type="component" value="Unassembled WGS sequence"/>
</dbReference>
<dbReference type="InterPro" id="IPR048998">
    <property type="entry name" value="STPR"/>
</dbReference>
<reference evidence="4 5" key="1">
    <citation type="submission" date="2021-06" db="EMBL/GenBank/DDBJ databases">
        <title>Caerostris darwini draft genome.</title>
        <authorList>
            <person name="Kono N."/>
            <person name="Arakawa K."/>
        </authorList>
    </citation>
    <scope>NUCLEOTIDE SEQUENCE [LARGE SCALE GENOMIC DNA]</scope>
</reference>
<gene>
    <name evidence="4" type="primary">AVEN_24948_1</name>
    <name evidence="4" type="ORF">CDAR_169191</name>
</gene>
<evidence type="ECO:0000256" key="2">
    <source>
        <dbReference type="SAM" id="MobiDB-lite"/>
    </source>
</evidence>
<evidence type="ECO:0000256" key="1">
    <source>
        <dbReference type="SAM" id="Coils"/>
    </source>
</evidence>
<feature type="coiled-coil region" evidence="1">
    <location>
        <begin position="614"/>
        <end position="642"/>
    </location>
</feature>
<proteinExistence type="predicted"/>
<dbReference type="Pfam" id="PF21107">
    <property type="entry name" value="STPRs"/>
    <property type="match status" value="1"/>
</dbReference>
<keyword evidence="5" id="KW-1185">Reference proteome</keyword>
<organism evidence="4 5">
    <name type="scientific">Caerostris darwini</name>
    <dbReference type="NCBI Taxonomy" id="1538125"/>
    <lineage>
        <taxon>Eukaryota</taxon>
        <taxon>Metazoa</taxon>
        <taxon>Ecdysozoa</taxon>
        <taxon>Arthropoda</taxon>
        <taxon>Chelicerata</taxon>
        <taxon>Arachnida</taxon>
        <taxon>Araneae</taxon>
        <taxon>Araneomorphae</taxon>
        <taxon>Entelegynae</taxon>
        <taxon>Araneoidea</taxon>
        <taxon>Araneidae</taxon>
        <taxon>Caerostris</taxon>
    </lineage>
</organism>
<evidence type="ECO:0000313" key="4">
    <source>
        <dbReference type="EMBL" id="GIY84615.1"/>
    </source>
</evidence>
<dbReference type="PANTHER" id="PTHR35385:SF2">
    <property type="entry name" value="PROTEIN B, PUTATIVE-RELATED"/>
    <property type="match status" value="1"/>
</dbReference>
<evidence type="ECO:0000313" key="5">
    <source>
        <dbReference type="Proteomes" id="UP001054837"/>
    </source>
</evidence>
<feature type="region of interest" description="Disordered" evidence="2">
    <location>
        <begin position="566"/>
        <end position="606"/>
    </location>
</feature>
<dbReference type="EMBL" id="BPLQ01014939">
    <property type="protein sequence ID" value="GIY84615.1"/>
    <property type="molecule type" value="Genomic_DNA"/>
</dbReference>
<dbReference type="PANTHER" id="PTHR35385">
    <property type="entry name" value="PROTEIN B, PUTATIVE-RELATED-RELATED"/>
    <property type="match status" value="1"/>
</dbReference>